<accession>A0A8K1G740</accession>
<keyword evidence="2" id="KW-1185">Reference proteome</keyword>
<sequence length="169" mass="18952">MKSPVKKIDVTKKSDYEWSLTWSKRNGDMVQSPPTLHQIHTPSLVSAANLLRVDSIRISNRTDPSADPWGTPLVTGHQLDVAYTHYHPLGPAIQPVLKPVRSDPVQSMGCQNAMGNGERGFAEVQVDTSCIYWVGHLVIKGDQVGQDYMDDHREEVHFNMYLEDIEGLD</sequence>
<name>A0A8K1G740_9PASS</name>
<reference evidence="1" key="1">
    <citation type="submission" date="2019-04" db="EMBL/GenBank/DDBJ databases">
        <title>Genome assembly of Zosterops borbonicus 15179.</title>
        <authorList>
            <person name="Leroy T."/>
            <person name="Anselmetti Y."/>
            <person name="Tilak M.-K."/>
            <person name="Nabholz B."/>
        </authorList>
    </citation>
    <scope>NUCLEOTIDE SEQUENCE</scope>
    <source>
        <strain evidence="1">HGM_15179</strain>
        <tissue evidence="1">Muscle</tissue>
    </source>
</reference>
<evidence type="ECO:0000313" key="2">
    <source>
        <dbReference type="Proteomes" id="UP000796761"/>
    </source>
</evidence>
<protein>
    <submittedName>
        <fullName evidence="1">Uncharacterized protein</fullName>
    </submittedName>
</protein>
<comment type="caution">
    <text evidence="1">The sequence shown here is derived from an EMBL/GenBank/DDBJ whole genome shotgun (WGS) entry which is preliminary data.</text>
</comment>
<dbReference type="EMBL" id="SWJQ01000566">
    <property type="protein sequence ID" value="TRZ12791.1"/>
    <property type="molecule type" value="Genomic_DNA"/>
</dbReference>
<dbReference type="Proteomes" id="UP000796761">
    <property type="component" value="Unassembled WGS sequence"/>
</dbReference>
<evidence type="ECO:0000313" key="1">
    <source>
        <dbReference type="EMBL" id="TRZ12791.1"/>
    </source>
</evidence>
<dbReference type="OrthoDB" id="10539986at2759"/>
<organism evidence="1 2">
    <name type="scientific">Zosterops borbonicus</name>
    <dbReference type="NCBI Taxonomy" id="364589"/>
    <lineage>
        <taxon>Eukaryota</taxon>
        <taxon>Metazoa</taxon>
        <taxon>Chordata</taxon>
        <taxon>Craniata</taxon>
        <taxon>Vertebrata</taxon>
        <taxon>Euteleostomi</taxon>
        <taxon>Archelosauria</taxon>
        <taxon>Archosauria</taxon>
        <taxon>Dinosauria</taxon>
        <taxon>Saurischia</taxon>
        <taxon>Theropoda</taxon>
        <taxon>Coelurosauria</taxon>
        <taxon>Aves</taxon>
        <taxon>Neognathae</taxon>
        <taxon>Neoaves</taxon>
        <taxon>Telluraves</taxon>
        <taxon>Australaves</taxon>
        <taxon>Passeriformes</taxon>
        <taxon>Sylvioidea</taxon>
        <taxon>Zosteropidae</taxon>
        <taxon>Zosterops</taxon>
    </lineage>
</organism>
<gene>
    <name evidence="1" type="ORF">HGM15179_014315</name>
</gene>
<dbReference type="AlphaFoldDB" id="A0A8K1G740"/>
<proteinExistence type="predicted"/>